<protein>
    <submittedName>
        <fullName evidence="5">Uncharacterized protein</fullName>
    </submittedName>
</protein>
<dbReference type="PROSITE" id="PS50948">
    <property type="entry name" value="PAN"/>
    <property type="match status" value="1"/>
</dbReference>
<dbReference type="CDD" id="cd01098">
    <property type="entry name" value="PAN_AP_plant"/>
    <property type="match status" value="1"/>
</dbReference>
<feature type="domain" description="Apple" evidence="4">
    <location>
        <begin position="1"/>
        <end position="60"/>
    </location>
</feature>
<name>A0A835DAE1_TETSI</name>
<keyword evidence="1" id="KW-0732">Signal</keyword>
<organism evidence="5 6">
    <name type="scientific">Tetracentron sinense</name>
    <name type="common">Spur-leaf</name>
    <dbReference type="NCBI Taxonomy" id="13715"/>
    <lineage>
        <taxon>Eukaryota</taxon>
        <taxon>Viridiplantae</taxon>
        <taxon>Streptophyta</taxon>
        <taxon>Embryophyta</taxon>
        <taxon>Tracheophyta</taxon>
        <taxon>Spermatophyta</taxon>
        <taxon>Magnoliopsida</taxon>
        <taxon>Trochodendrales</taxon>
        <taxon>Trochodendraceae</taxon>
        <taxon>Tetracentron</taxon>
    </lineage>
</organism>
<feature type="domain" description="Bulb-type lectin" evidence="3">
    <location>
        <begin position="65"/>
        <end position="185"/>
    </location>
</feature>
<dbReference type="OMA" id="HICVITS"/>
<gene>
    <name evidence="5" type="ORF">HHK36_017960</name>
</gene>
<dbReference type="Pfam" id="PF08276">
    <property type="entry name" value="PAN_2"/>
    <property type="match status" value="1"/>
</dbReference>
<reference evidence="5 6" key="1">
    <citation type="submission" date="2020-04" db="EMBL/GenBank/DDBJ databases">
        <title>Plant Genome Project.</title>
        <authorList>
            <person name="Zhang R.-G."/>
        </authorList>
    </citation>
    <scope>NUCLEOTIDE SEQUENCE [LARGE SCALE GENOMIC DNA]</scope>
    <source>
        <strain evidence="5">YNK0</strain>
        <tissue evidence="5">Leaf</tissue>
    </source>
</reference>
<evidence type="ECO:0000259" key="4">
    <source>
        <dbReference type="PROSITE" id="PS50948"/>
    </source>
</evidence>
<accession>A0A835DAE1</accession>
<keyword evidence="6" id="KW-1185">Reference proteome</keyword>
<dbReference type="PANTHER" id="PTHR32444:SF118">
    <property type="entry name" value="OS09G0551150 PROTEIN"/>
    <property type="match status" value="1"/>
</dbReference>
<dbReference type="AlphaFoldDB" id="A0A835DAE1"/>
<evidence type="ECO:0000313" key="5">
    <source>
        <dbReference type="EMBL" id="KAF8396343.1"/>
    </source>
</evidence>
<evidence type="ECO:0000313" key="6">
    <source>
        <dbReference type="Proteomes" id="UP000655225"/>
    </source>
</evidence>
<dbReference type="FunFam" id="2.90.10.10:FF:000001">
    <property type="entry name" value="G-type lectin S-receptor-like serine/threonine-protein kinase"/>
    <property type="match status" value="1"/>
</dbReference>
<proteinExistence type="predicted"/>
<keyword evidence="2" id="KW-1015">Disulfide bond</keyword>
<dbReference type="EMBL" id="JABCRI010000012">
    <property type="protein sequence ID" value="KAF8396343.1"/>
    <property type="molecule type" value="Genomic_DNA"/>
</dbReference>
<evidence type="ECO:0000259" key="3">
    <source>
        <dbReference type="PROSITE" id="PS50927"/>
    </source>
</evidence>
<dbReference type="OrthoDB" id="1936886at2759"/>
<dbReference type="InterPro" id="IPR000858">
    <property type="entry name" value="S_locus_glycoprot_dom"/>
</dbReference>
<dbReference type="GO" id="GO:0048544">
    <property type="term" value="P:recognition of pollen"/>
    <property type="evidence" value="ECO:0007669"/>
    <property type="project" value="InterPro"/>
</dbReference>
<dbReference type="PANTHER" id="PTHR32444">
    <property type="entry name" value="BULB-TYPE LECTIN DOMAIN-CONTAINING PROTEIN"/>
    <property type="match status" value="1"/>
</dbReference>
<dbReference type="SMART" id="SM00108">
    <property type="entry name" value="B_lectin"/>
    <property type="match status" value="1"/>
</dbReference>
<dbReference type="Gene3D" id="2.90.10.10">
    <property type="entry name" value="Bulb-type lectin domain"/>
    <property type="match status" value="1"/>
</dbReference>
<dbReference type="Pfam" id="PF00954">
    <property type="entry name" value="S_locus_glycop"/>
    <property type="match status" value="1"/>
</dbReference>
<dbReference type="InterPro" id="IPR036426">
    <property type="entry name" value="Bulb-type_lectin_dom_sf"/>
</dbReference>
<comment type="caution">
    <text evidence="5">The sequence shown here is derived from an EMBL/GenBank/DDBJ whole genome shotgun (WGS) entry which is preliminary data.</text>
</comment>
<sequence length="360" mass="40450">MNMSLKECKVECLKNCSCTTYANSDIRAGGSGCSLWFGDLNDIREFPEGDTIQDVYIQMAASEPADTITLTQSIGEGQTLVSTGQSFELGFFTPGKSKNRYIGIWYKNSPTAVLWVANRKNPITDSSGVLTIRKDGNLVLLNQAKIIIWSSNLSKVAGNSVAQLLDSGNLVLRDGSGSFLWQSFDFPSDTQFAGMKIGWELKTGLNRYLSSWRSADDPSPGDFTYRNDIHGLPQLVLRDGTSKKQFRSGPWNGLRFSGVPLLSRRHFKAFFVYTTEESYYMYENNEKSFITRLTLNESGLLQRLILNEGSSEWSVLYTVQKENVTVMAVVVLTVFAELMIRRCAIVWWGLFQNLHKNGMY</sequence>
<dbReference type="PROSITE" id="PS50927">
    <property type="entry name" value="BULB_LECTIN"/>
    <property type="match status" value="1"/>
</dbReference>
<dbReference type="SUPFAM" id="SSF51110">
    <property type="entry name" value="alpha-D-mannose-specific plant lectins"/>
    <property type="match status" value="1"/>
</dbReference>
<dbReference type="Proteomes" id="UP000655225">
    <property type="component" value="Unassembled WGS sequence"/>
</dbReference>
<dbReference type="InterPro" id="IPR001480">
    <property type="entry name" value="Bulb-type_lectin_dom"/>
</dbReference>
<dbReference type="CDD" id="cd00028">
    <property type="entry name" value="B_lectin"/>
    <property type="match status" value="1"/>
</dbReference>
<dbReference type="InterPro" id="IPR003609">
    <property type="entry name" value="Pan_app"/>
</dbReference>
<evidence type="ECO:0000256" key="2">
    <source>
        <dbReference type="ARBA" id="ARBA00023157"/>
    </source>
</evidence>
<evidence type="ECO:0000256" key="1">
    <source>
        <dbReference type="ARBA" id="ARBA00022729"/>
    </source>
</evidence>
<dbReference type="Pfam" id="PF01453">
    <property type="entry name" value="B_lectin"/>
    <property type="match status" value="1"/>
</dbReference>